<dbReference type="EMBL" id="SNRW01032354">
    <property type="protein sequence ID" value="KAA6356823.1"/>
    <property type="molecule type" value="Genomic_DNA"/>
</dbReference>
<dbReference type="AlphaFoldDB" id="A0A5J4TGD3"/>
<organism evidence="1 2">
    <name type="scientific">Streblomastix strix</name>
    <dbReference type="NCBI Taxonomy" id="222440"/>
    <lineage>
        <taxon>Eukaryota</taxon>
        <taxon>Metamonada</taxon>
        <taxon>Preaxostyla</taxon>
        <taxon>Oxymonadida</taxon>
        <taxon>Streblomastigidae</taxon>
        <taxon>Streblomastix</taxon>
    </lineage>
</organism>
<proteinExistence type="predicted"/>
<sequence length="71" mass="8348">SGFMTEQDFWMLRKMLDNSKESTVTGKSQLPLFTSSTAFLSGFEELEMIHTFEAWRKEYRELFSDSIPLPF</sequence>
<gene>
    <name evidence="1" type="ORF">EZS28_047650</name>
</gene>
<reference evidence="1 2" key="1">
    <citation type="submission" date="2019-03" db="EMBL/GenBank/DDBJ databases">
        <title>Single cell metagenomics reveals metabolic interactions within the superorganism composed of flagellate Streblomastix strix and complex community of Bacteroidetes bacteria on its surface.</title>
        <authorList>
            <person name="Treitli S.C."/>
            <person name="Kolisko M."/>
            <person name="Husnik F."/>
            <person name="Keeling P."/>
            <person name="Hampl V."/>
        </authorList>
    </citation>
    <scope>NUCLEOTIDE SEQUENCE [LARGE SCALE GENOMIC DNA]</scope>
    <source>
        <strain evidence="1">ST1C</strain>
    </source>
</reference>
<name>A0A5J4TGD3_9EUKA</name>
<dbReference type="Proteomes" id="UP000324800">
    <property type="component" value="Unassembled WGS sequence"/>
</dbReference>
<accession>A0A5J4TGD3</accession>
<evidence type="ECO:0000313" key="1">
    <source>
        <dbReference type="EMBL" id="KAA6356823.1"/>
    </source>
</evidence>
<feature type="non-terminal residue" evidence="1">
    <location>
        <position position="1"/>
    </location>
</feature>
<protein>
    <submittedName>
        <fullName evidence="1">Uncharacterized protein</fullName>
    </submittedName>
</protein>
<evidence type="ECO:0000313" key="2">
    <source>
        <dbReference type="Proteomes" id="UP000324800"/>
    </source>
</evidence>
<comment type="caution">
    <text evidence="1">The sequence shown here is derived from an EMBL/GenBank/DDBJ whole genome shotgun (WGS) entry which is preliminary data.</text>
</comment>